<gene>
    <name evidence="2" type="ORF">Pla110_07260</name>
</gene>
<protein>
    <submittedName>
        <fullName evidence="2">Uncharacterized protein</fullName>
    </submittedName>
</protein>
<dbReference type="EMBL" id="CP036281">
    <property type="protein sequence ID" value="QDU79022.1"/>
    <property type="molecule type" value="Genomic_DNA"/>
</dbReference>
<dbReference type="KEGG" id="plon:Pla110_07260"/>
<keyword evidence="3" id="KW-1185">Reference proteome</keyword>
<evidence type="ECO:0000313" key="2">
    <source>
        <dbReference type="EMBL" id="QDU79022.1"/>
    </source>
</evidence>
<feature type="transmembrane region" description="Helical" evidence="1">
    <location>
        <begin position="12"/>
        <end position="31"/>
    </location>
</feature>
<organism evidence="2 3">
    <name type="scientific">Polystyrenella longa</name>
    <dbReference type="NCBI Taxonomy" id="2528007"/>
    <lineage>
        <taxon>Bacteria</taxon>
        <taxon>Pseudomonadati</taxon>
        <taxon>Planctomycetota</taxon>
        <taxon>Planctomycetia</taxon>
        <taxon>Planctomycetales</taxon>
        <taxon>Planctomycetaceae</taxon>
        <taxon>Polystyrenella</taxon>
    </lineage>
</organism>
<dbReference type="RefSeq" id="WP_144993304.1">
    <property type="nucleotide sequence ID" value="NZ_CP036281.1"/>
</dbReference>
<reference evidence="2 3" key="1">
    <citation type="submission" date="2019-02" db="EMBL/GenBank/DDBJ databases">
        <title>Deep-cultivation of Planctomycetes and their phenomic and genomic characterization uncovers novel biology.</title>
        <authorList>
            <person name="Wiegand S."/>
            <person name="Jogler M."/>
            <person name="Boedeker C."/>
            <person name="Pinto D."/>
            <person name="Vollmers J."/>
            <person name="Rivas-Marin E."/>
            <person name="Kohn T."/>
            <person name="Peeters S.H."/>
            <person name="Heuer A."/>
            <person name="Rast P."/>
            <person name="Oberbeckmann S."/>
            <person name="Bunk B."/>
            <person name="Jeske O."/>
            <person name="Meyerdierks A."/>
            <person name="Storesund J.E."/>
            <person name="Kallscheuer N."/>
            <person name="Luecker S."/>
            <person name="Lage O.M."/>
            <person name="Pohl T."/>
            <person name="Merkel B.J."/>
            <person name="Hornburger P."/>
            <person name="Mueller R.-W."/>
            <person name="Bruemmer F."/>
            <person name="Labrenz M."/>
            <person name="Spormann A.M."/>
            <person name="Op den Camp H."/>
            <person name="Overmann J."/>
            <person name="Amann R."/>
            <person name="Jetten M.S.M."/>
            <person name="Mascher T."/>
            <person name="Medema M.H."/>
            <person name="Devos D.P."/>
            <person name="Kaster A.-K."/>
            <person name="Ovreas L."/>
            <person name="Rohde M."/>
            <person name="Galperin M.Y."/>
            <person name="Jogler C."/>
        </authorList>
    </citation>
    <scope>NUCLEOTIDE SEQUENCE [LARGE SCALE GENOMIC DNA]</scope>
    <source>
        <strain evidence="2 3">Pla110</strain>
    </source>
</reference>
<dbReference type="Proteomes" id="UP000317178">
    <property type="component" value="Chromosome"/>
</dbReference>
<keyword evidence="1" id="KW-1133">Transmembrane helix</keyword>
<sequence length="72" mass="8034">MKSSLTRSKKTVFAILFGFSLLVIGAFMFAWNSTKGDFVIRQPGSYSAAESDWLKTISITESNGHLLMKIEE</sequence>
<evidence type="ECO:0000313" key="3">
    <source>
        <dbReference type="Proteomes" id="UP000317178"/>
    </source>
</evidence>
<keyword evidence="1" id="KW-0812">Transmembrane</keyword>
<keyword evidence="1" id="KW-0472">Membrane</keyword>
<name>A0A518CIH6_9PLAN</name>
<accession>A0A518CIH6</accession>
<dbReference type="AlphaFoldDB" id="A0A518CIH6"/>
<proteinExistence type="predicted"/>
<evidence type="ECO:0000256" key="1">
    <source>
        <dbReference type="SAM" id="Phobius"/>
    </source>
</evidence>